<dbReference type="EMBL" id="CAJNRE010006402">
    <property type="protein sequence ID" value="CAF2054590.1"/>
    <property type="molecule type" value="Genomic_DNA"/>
</dbReference>
<evidence type="ECO:0000256" key="4">
    <source>
        <dbReference type="ARBA" id="ARBA00026139"/>
    </source>
</evidence>
<gene>
    <name evidence="8" type="ORF">MBJ925_LOCUS13803</name>
    <name evidence="9" type="ORF">SMN809_LOCUS8619</name>
</gene>
<dbReference type="Proteomes" id="UP000663824">
    <property type="component" value="Unassembled WGS sequence"/>
</dbReference>
<evidence type="ECO:0000256" key="7">
    <source>
        <dbReference type="ARBA" id="ARBA00047303"/>
    </source>
</evidence>
<accession>A0A816Q2R6</accession>
<evidence type="ECO:0000256" key="6">
    <source>
        <dbReference type="ARBA" id="ARBA00044768"/>
    </source>
</evidence>
<dbReference type="GO" id="GO:0006264">
    <property type="term" value="P:mitochondrial DNA replication"/>
    <property type="evidence" value="ECO:0007669"/>
    <property type="project" value="TreeGrafter"/>
</dbReference>
<dbReference type="EC" id="2.7.7.7" evidence="2"/>
<dbReference type="GO" id="GO:0042276">
    <property type="term" value="P:error-prone translesion synthesis"/>
    <property type="evidence" value="ECO:0007669"/>
    <property type="project" value="InterPro"/>
</dbReference>
<evidence type="ECO:0000313" key="8">
    <source>
        <dbReference type="EMBL" id="CAF2054590.1"/>
    </source>
</evidence>
<protein>
    <recommendedName>
        <fullName evidence="4">DNA-directed primase/polymerase protein</fullName>
        <ecNumber evidence="6">2.7.7.102</ecNumber>
        <ecNumber evidence="2">2.7.7.7</ecNumber>
    </recommendedName>
</protein>
<dbReference type="GO" id="GO:0005634">
    <property type="term" value="C:nucleus"/>
    <property type="evidence" value="ECO:0007669"/>
    <property type="project" value="TreeGrafter"/>
</dbReference>
<keyword evidence="3" id="KW-0239">DNA-directed DNA polymerase</keyword>
<proteinExistence type="inferred from homology"/>
<evidence type="ECO:0000256" key="5">
    <source>
        <dbReference type="ARBA" id="ARBA00044677"/>
    </source>
</evidence>
<organism evidence="8 10">
    <name type="scientific">Rotaria magnacalcarata</name>
    <dbReference type="NCBI Taxonomy" id="392030"/>
    <lineage>
        <taxon>Eukaryota</taxon>
        <taxon>Metazoa</taxon>
        <taxon>Spiralia</taxon>
        <taxon>Gnathifera</taxon>
        <taxon>Rotifera</taxon>
        <taxon>Eurotatoria</taxon>
        <taxon>Bdelloidea</taxon>
        <taxon>Philodinida</taxon>
        <taxon>Philodinidae</taxon>
        <taxon>Rotaria</taxon>
    </lineage>
</organism>
<comment type="catalytic activity">
    <reaction evidence="7">
        <text>DNA(n) + a 2'-deoxyribonucleoside 5'-triphosphate = DNA(n+1) + diphosphate</text>
        <dbReference type="Rhea" id="RHEA:22508"/>
        <dbReference type="Rhea" id="RHEA-COMP:17339"/>
        <dbReference type="Rhea" id="RHEA-COMP:17340"/>
        <dbReference type="ChEBI" id="CHEBI:33019"/>
        <dbReference type="ChEBI" id="CHEBI:61560"/>
        <dbReference type="ChEBI" id="CHEBI:173112"/>
        <dbReference type="EC" id="2.7.7.7"/>
    </reaction>
    <physiologicalReaction direction="left-to-right" evidence="7">
        <dbReference type="Rhea" id="RHEA:22509"/>
    </physiologicalReaction>
</comment>
<evidence type="ECO:0000256" key="1">
    <source>
        <dbReference type="ARBA" id="ARBA00009762"/>
    </source>
</evidence>
<sequence length="386" mass="45555">MSASQTESQRMHHIHQIVPSVKVYYKLNQLLISMPTKDNQQDLIIVAVEYSNQKRYFLSLTFDELSKLLYYLEPCQRTLYEVLCQKKSNKLYFDFGVYIKNSFNLDVQESLLILQNLFHNVIANCVNQDSNNSTSFTDHFLVLSASTELKHSYHLIYTNTSVRFESQETISHFIMVILQHYAHFIVTPSCQQQFPPLVNINHQNDYLVYLQTTLSQTNFCNCAIPKTNITCSNFEKLFYKNQDGSHQWVFDLHVYSKNQQFRLYKSTKFGINNTLLPTSDFNFKRNYSHDETINYNNIYHNYILNHSLISYSSNYKDIIIIPYNQNLWSISNENKNYMIDLSSTDHFNSLILPNTCNYIDLRIQLEFDNYYSSIVNIRISTKQNIP</sequence>
<dbReference type="GO" id="GO:0009411">
    <property type="term" value="P:response to UV"/>
    <property type="evidence" value="ECO:0007669"/>
    <property type="project" value="TreeGrafter"/>
</dbReference>
<dbReference type="PANTHER" id="PTHR31399">
    <property type="entry name" value="DNA-DIRECTED PRIMASE / POLYMERASE PROTEIN"/>
    <property type="match status" value="1"/>
</dbReference>
<evidence type="ECO:0000256" key="2">
    <source>
        <dbReference type="ARBA" id="ARBA00012417"/>
    </source>
</evidence>
<dbReference type="EMBL" id="CAJOBI010002674">
    <property type="protein sequence ID" value="CAF3939086.1"/>
    <property type="molecule type" value="Genomic_DNA"/>
</dbReference>
<dbReference type="PANTHER" id="PTHR31399:SF0">
    <property type="entry name" value="DNA-DIRECTED PRIMASE_POLYMERASE PROTEIN"/>
    <property type="match status" value="1"/>
</dbReference>
<dbReference type="GO" id="GO:0003887">
    <property type="term" value="F:DNA-directed DNA polymerase activity"/>
    <property type="evidence" value="ECO:0007669"/>
    <property type="project" value="UniProtKB-KW"/>
</dbReference>
<dbReference type="GO" id="GO:0005759">
    <property type="term" value="C:mitochondrial matrix"/>
    <property type="evidence" value="ECO:0007669"/>
    <property type="project" value="TreeGrafter"/>
</dbReference>
<comment type="catalytic activity">
    <reaction evidence="5">
        <text>ssDNA + n NTP = ssDNA/pppN(pN)n-1 hybrid + (n-1) diphosphate.</text>
        <dbReference type="EC" id="2.7.7.102"/>
    </reaction>
</comment>
<dbReference type="AlphaFoldDB" id="A0A816Q2R6"/>
<keyword evidence="3" id="KW-0808">Transferase</keyword>
<comment type="similarity">
    <text evidence="1">Belongs to the eukaryotic-type primase small subunit family.</text>
</comment>
<evidence type="ECO:0000256" key="3">
    <source>
        <dbReference type="ARBA" id="ARBA00022932"/>
    </source>
</evidence>
<name>A0A816Q2R6_9BILA</name>
<evidence type="ECO:0000313" key="10">
    <source>
        <dbReference type="Proteomes" id="UP000663824"/>
    </source>
</evidence>
<dbReference type="GO" id="GO:0031297">
    <property type="term" value="P:replication fork processing"/>
    <property type="evidence" value="ECO:0007669"/>
    <property type="project" value="TreeGrafter"/>
</dbReference>
<dbReference type="Proteomes" id="UP000676336">
    <property type="component" value="Unassembled WGS sequence"/>
</dbReference>
<dbReference type="EC" id="2.7.7.102" evidence="6"/>
<dbReference type="GO" id="GO:0003682">
    <property type="term" value="F:chromatin binding"/>
    <property type="evidence" value="ECO:0007669"/>
    <property type="project" value="TreeGrafter"/>
</dbReference>
<keyword evidence="3" id="KW-0548">Nucleotidyltransferase</keyword>
<comment type="caution">
    <text evidence="8">The sequence shown here is derived from an EMBL/GenBank/DDBJ whole genome shotgun (WGS) entry which is preliminary data.</text>
</comment>
<evidence type="ECO:0000313" key="9">
    <source>
        <dbReference type="EMBL" id="CAF3939086.1"/>
    </source>
</evidence>
<reference evidence="8" key="1">
    <citation type="submission" date="2021-02" db="EMBL/GenBank/DDBJ databases">
        <authorList>
            <person name="Nowell W R."/>
        </authorList>
    </citation>
    <scope>NUCLEOTIDE SEQUENCE</scope>
</reference>
<dbReference type="InterPro" id="IPR044917">
    <property type="entry name" value="PRIMPOL"/>
</dbReference>